<evidence type="ECO:0000256" key="11">
    <source>
        <dbReference type="RuleBase" id="RU003357"/>
    </source>
</evidence>
<organism evidence="14 15">
    <name type="scientific">Tenacibaculum skagerrakense</name>
    <dbReference type="NCBI Taxonomy" id="186571"/>
    <lineage>
        <taxon>Bacteria</taxon>
        <taxon>Pseudomonadati</taxon>
        <taxon>Bacteroidota</taxon>
        <taxon>Flavobacteriia</taxon>
        <taxon>Flavobacteriales</taxon>
        <taxon>Flavobacteriaceae</taxon>
        <taxon>Tenacibaculum</taxon>
    </lineage>
</organism>
<keyword evidence="15" id="KW-1185">Reference proteome</keyword>
<evidence type="ECO:0000256" key="6">
    <source>
        <dbReference type="ARBA" id="ARBA00023077"/>
    </source>
</evidence>
<reference evidence="14 15" key="1">
    <citation type="submission" date="2019-03" db="EMBL/GenBank/DDBJ databases">
        <title>Genomic Encyclopedia of Type Strains, Phase IV (KMG-IV): sequencing the most valuable type-strain genomes for metagenomic binning, comparative biology and taxonomic classification.</title>
        <authorList>
            <person name="Goeker M."/>
        </authorList>
    </citation>
    <scope>NUCLEOTIDE SEQUENCE [LARGE SCALE GENOMIC DNA]</scope>
    <source>
        <strain evidence="14 15">DSM 14836</strain>
    </source>
</reference>
<protein>
    <submittedName>
        <fullName evidence="14">TonB-dependent receptor-like protein</fullName>
    </submittedName>
</protein>
<dbReference type="Pfam" id="PF07715">
    <property type="entry name" value="Plug"/>
    <property type="match status" value="1"/>
</dbReference>
<dbReference type="GO" id="GO:0044718">
    <property type="term" value="P:siderophore transmembrane transport"/>
    <property type="evidence" value="ECO:0007669"/>
    <property type="project" value="TreeGrafter"/>
</dbReference>
<dbReference type="InterPro" id="IPR008969">
    <property type="entry name" value="CarboxyPept-like_regulatory"/>
</dbReference>
<keyword evidence="4 10" id="KW-0812">Transmembrane</keyword>
<dbReference type="Pfam" id="PF13715">
    <property type="entry name" value="CarbopepD_reg_2"/>
    <property type="match status" value="1"/>
</dbReference>
<dbReference type="PROSITE" id="PS52016">
    <property type="entry name" value="TONB_DEPENDENT_REC_3"/>
    <property type="match status" value="1"/>
</dbReference>
<dbReference type="RefSeq" id="WP_132794552.1">
    <property type="nucleotide sequence ID" value="NZ_SLXM01000004.1"/>
</dbReference>
<dbReference type="GO" id="GO:0015344">
    <property type="term" value="F:siderophore uptake transmembrane transporter activity"/>
    <property type="evidence" value="ECO:0007669"/>
    <property type="project" value="TreeGrafter"/>
</dbReference>
<dbReference type="Gene3D" id="2.170.130.10">
    <property type="entry name" value="TonB-dependent receptor, plug domain"/>
    <property type="match status" value="1"/>
</dbReference>
<dbReference type="PANTHER" id="PTHR30069:SF29">
    <property type="entry name" value="HEMOGLOBIN AND HEMOGLOBIN-HAPTOGLOBIN-BINDING PROTEIN 1-RELATED"/>
    <property type="match status" value="1"/>
</dbReference>
<feature type="domain" description="TonB-dependent receptor-like beta-barrel" evidence="12">
    <location>
        <begin position="288"/>
        <end position="749"/>
    </location>
</feature>
<evidence type="ECO:0000313" key="14">
    <source>
        <dbReference type="EMBL" id="TCP25168.1"/>
    </source>
</evidence>
<evidence type="ECO:0000256" key="8">
    <source>
        <dbReference type="ARBA" id="ARBA00023170"/>
    </source>
</evidence>
<dbReference type="Gene3D" id="2.40.170.20">
    <property type="entry name" value="TonB-dependent receptor, beta-barrel domain"/>
    <property type="match status" value="1"/>
</dbReference>
<dbReference type="GO" id="GO:0009279">
    <property type="term" value="C:cell outer membrane"/>
    <property type="evidence" value="ECO:0007669"/>
    <property type="project" value="UniProtKB-SubCell"/>
</dbReference>
<dbReference type="Proteomes" id="UP000294564">
    <property type="component" value="Unassembled WGS sequence"/>
</dbReference>
<accession>A0A4R2NUI1</accession>
<proteinExistence type="inferred from homology"/>
<dbReference type="OrthoDB" id="9803050at2"/>
<evidence type="ECO:0000256" key="1">
    <source>
        <dbReference type="ARBA" id="ARBA00004571"/>
    </source>
</evidence>
<dbReference type="InterPro" id="IPR037066">
    <property type="entry name" value="Plug_dom_sf"/>
</dbReference>
<dbReference type="Gene3D" id="2.60.40.1120">
    <property type="entry name" value="Carboxypeptidase-like, regulatory domain"/>
    <property type="match status" value="1"/>
</dbReference>
<evidence type="ECO:0000256" key="4">
    <source>
        <dbReference type="ARBA" id="ARBA00022692"/>
    </source>
</evidence>
<name>A0A4R2NUI1_9FLAO</name>
<feature type="domain" description="TonB-dependent receptor plug" evidence="13">
    <location>
        <begin position="119"/>
        <end position="219"/>
    </location>
</feature>
<dbReference type="InterPro" id="IPR000531">
    <property type="entry name" value="Beta-barrel_TonB"/>
</dbReference>
<keyword evidence="5" id="KW-0732">Signal</keyword>
<evidence type="ECO:0000313" key="15">
    <source>
        <dbReference type="Proteomes" id="UP000294564"/>
    </source>
</evidence>
<keyword evidence="3 10" id="KW-1134">Transmembrane beta strand</keyword>
<keyword evidence="2 10" id="KW-0813">Transport</keyword>
<evidence type="ECO:0000259" key="13">
    <source>
        <dbReference type="Pfam" id="PF07715"/>
    </source>
</evidence>
<dbReference type="PANTHER" id="PTHR30069">
    <property type="entry name" value="TONB-DEPENDENT OUTER MEMBRANE RECEPTOR"/>
    <property type="match status" value="1"/>
</dbReference>
<evidence type="ECO:0000256" key="7">
    <source>
        <dbReference type="ARBA" id="ARBA00023136"/>
    </source>
</evidence>
<evidence type="ECO:0000256" key="10">
    <source>
        <dbReference type="PROSITE-ProRule" id="PRU01360"/>
    </source>
</evidence>
<dbReference type="InterPro" id="IPR039426">
    <property type="entry name" value="TonB-dep_rcpt-like"/>
</dbReference>
<dbReference type="AlphaFoldDB" id="A0A4R2NUI1"/>
<comment type="similarity">
    <text evidence="10 11">Belongs to the TonB-dependent receptor family.</text>
</comment>
<dbReference type="InterPro" id="IPR012910">
    <property type="entry name" value="Plug_dom"/>
</dbReference>
<sequence>MRIYVIILLLLTSFFGVAQSKFTISGTLKDNANGETLFGATVFLKGTSLGTTTNEYGFYSLTAPEGNYTLVLSYIGYASIEKEIQLSENIKFNASLDEDTNVLEEVVISAEESKKVDLRSPQMSVTKISSQTIKQIPVVLGEVDVIKSIQLLPGVTNAGEGASGFNVRGGAEDQNLILLDEAIIYNASHLFGFFSVFNNDAIKDVKLYKGGIPARFGGRVSSVLDVRQKDGNNKEFKLTGGIGLISSRLTAEAPLFGDKGSFLVAGRASYANIFLALANNENRVGFYDLNLKTNYQINDKNRLYLSAYFGNDDVSFTNSFFNSYGNLSGNLRWNHIFSDKLFSNLSAIYSRYNYDLQLEFVGLDWLSRIDNYNLKYDVDYYLNDKLKFDFGVSGIYYKFNPGEIRKLTPESSINEDFLDKKFAVETGIYASLEHKISDKLTTMYGIRYSYFNRFGSQVLNTYANNLPVVYNTDLGIYERGDPTGQVSYGDKESIASFGNFEPRFALSYQVNEKSSIKTSYNRMAQYLHLISNTTSATPLDIWAPSGEFLKPQIADQYAIGYFRNFKNNAYSIETEAYYKTVKNRVDYINGAELIAQNTIEREILNGNARAYGLEFLLRKNEGDLTGWIAYTLSKSEQRTLGGAAGGPGLNNGDWYNTPFDRTHDLSVTGNYELNEKWTFNANFVFQTGRPVTYPNGQFQYNGLSIPTYSTRNADRLPSYNRLDVSATLTPRNNKNRKWQAEWVFGIYNLYSRRNAASISFGVNDETGVNEAERTSIFGITPSITYNFKF</sequence>
<gene>
    <name evidence="14" type="ORF">EV195_104201</name>
</gene>
<dbReference type="EMBL" id="SLXM01000004">
    <property type="protein sequence ID" value="TCP25168.1"/>
    <property type="molecule type" value="Genomic_DNA"/>
</dbReference>
<evidence type="ECO:0000256" key="9">
    <source>
        <dbReference type="ARBA" id="ARBA00023237"/>
    </source>
</evidence>
<keyword evidence="6 11" id="KW-0798">TonB box</keyword>
<comment type="caution">
    <text evidence="14">The sequence shown here is derived from an EMBL/GenBank/DDBJ whole genome shotgun (WGS) entry which is preliminary data.</text>
</comment>
<keyword evidence="9 10" id="KW-0998">Cell outer membrane</keyword>
<keyword evidence="7 10" id="KW-0472">Membrane</keyword>
<dbReference type="Pfam" id="PF00593">
    <property type="entry name" value="TonB_dep_Rec_b-barrel"/>
    <property type="match status" value="1"/>
</dbReference>
<evidence type="ECO:0000256" key="3">
    <source>
        <dbReference type="ARBA" id="ARBA00022452"/>
    </source>
</evidence>
<evidence type="ECO:0000259" key="12">
    <source>
        <dbReference type="Pfam" id="PF00593"/>
    </source>
</evidence>
<dbReference type="SUPFAM" id="SSF56935">
    <property type="entry name" value="Porins"/>
    <property type="match status" value="1"/>
</dbReference>
<keyword evidence="8 14" id="KW-0675">Receptor</keyword>
<dbReference type="SUPFAM" id="SSF49464">
    <property type="entry name" value="Carboxypeptidase regulatory domain-like"/>
    <property type="match status" value="1"/>
</dbReference>
<evidence type="ECO:0000256" key="5">
    <source>
        <dbReference type="ARBA" id="ARBA00022729"/>
    </source>
</evidence>
<evidence type="ECO:0000256" key="2">
    <source>
        <dbReference type="ARBA" id="ARBA00022448"/>
    </source>
</evidence>
<comment type="subcellular location">
    <subcellularLocation>
        <location evidence="1 10">Cell outer membrane</location>
        <topology evidence="1 10">Multi-pass membrane protein</topology>
    </subcellularLocation>
</comment>
<dbReference type="InterPro" id="IPR036942">
    <property type="entry name" value="Beta-barrel_TonB_sf"/>
</dbReference>